<feature type="region of interest" description="Disordered" evidence="1">
    <location>
        <begin position="93"/>
        <end position="165"/>
    </location>
</feature>
<feature type="compositionally biased region" description="Basic and acidic residues" evidence="1">
    <location>
        <begin position="406"/>
        <end position="419"/>
    </location>
</feature>
<dbReference type="PANTHER" id="PTHR10773:SF19">
    <property type="match status" value="1"/>
</dbReference>
<dbReference type="PANTHER" id="PTHR10773">
    <property type="entry name" value="DNA-DIRECTED RNA POLYMERASES I, II, AND III SUBUNIT RPABC2"/>
    <property type="match status" value="1"/>
</dbReference>
<evidence type="ECO:0000256" key="1">
    <source>
        <dbReference type="SAM" id="MobiDB-lite"/>
    </source>
</evidence>
<comment type="caution">
    <text evidence="3">The sequence shown here is derived from an EMBL/GenBank/DDBJ whole genome shotgun (WGS) entry which is preliminary data.</text>
</comment>
<accession>A0A9P0E221</accession>
<dbReference type="OrthoDB" id="6762579at2759"/>
<dbReference type="EMBL" id="CAKJVB030000050">
    <property type="protein sequence ID" value="CAH1226555.1"/>
    <property type="molecule type" value="Genomic_DNA"/>
</dbReference>
<sequence>MAYNTSSRITKIIEMCLLENEQSSSNNVSTGVTSNILDDSFLTSVELAESASYPGPSESKENNLHVLKPALFSPVNLEENTHLLNVLASEVTPDDDFSSGSSDLWEPSGSEHEHGNADSEDTQNELDDVYPLAQITVKKRKKGQGPMQRKLRKSRSDKKRKGEEYITAKGKNISAKISIPVSTNCRAKCHEKTASVDLKQIFRDYRNLTTRDTQKRYLASLITVKPKERTRRGNSVKNRQFTVLYKLENMDGNICKCCFLKIFGETRGFLDDVVKKKKASPTSIILKSDLRGMQPSGNKRSEADISFARNFINIFPKYESHYSRSHTSKQYLGQELNLQILYRLYKEKFNDTKSNATNAPLSLSVFRNLFKNLNLKFKKPSNDTCKTCDSLFLKIKSCASEEEKQRLENERQQHQDKASFHYTTKQGDKEESMRSLGKLVVVAFDLQKCLATPNLTSSVSFYKRKLWTFNLTIRNITTKRTYCYVWHEGVAQRGADEIASCLFQFIKDLPEEVEKLVLYSDTCPGQNRNNILPIMFLKALEEKETLKEIDHKFLVPGHTHLECDTDHATIERFVKKRSATISVPQDWVSVIKMTSPRFDVKFMKQTDFFGFSKLLTTHFIKRNVDKDKNSFVWNSIFWLHYKKDSDIGFKYTLDPNEPFRSMSMLRRGRLTSMSNIQILPAYNDPLPIDYLKYKDILDLLPFIDQIYHGFYHSLKHTQTSTTQYTSDSDENFEA</sequence>
<feature type="domain" description="DUF7869" evidence="2">
    <location>
        <begin position="479"/>
        <end position="620"/>
    </location>
</feature>
<name>A0A9P0E221_DIABA</name>
<organism evidence="3 4">
    <name type="scientific">Diabrotica balteata</name>
    <name type="common">Banded cucumber beetle</name>
    <dbReference type="NCBI Taxonomy" id="107213"/>
    <lineage>
        <taxon>Eukaryota</taxon>
        <taxon>Metazoa</taxon>
        <taxon>Ecdysozoa</taxon>
        <taxon>Arthropoda</taxon>
        <taxon>Hexapoda</taxon>
        <taxon>Insecta</taxon>
        <taxon>Pterygota</taxon>
        <taxon>Neoptera</taxon>
        <taxon>Endopterygota</taxon>
        <taxon>Coleoptera</taxon>
        <taxon>Polyphaga</taxon>
        <taxon>Cucujiformia</taxon>
        <taxon>Chrysomeloidea</taxon>
        <taxon>Chrysomelidae</taxon>
        <taxon>Galerucinae</taxon>
        <taxon>Diabroticina</taxon>
        <taxon>Diabroticites</taxon>
        <taxon>Diabrotica</taxon>
    </lineage>
</organism>
<dbReference type="InterPro" id="IPR057191">
    <property type="entry name" value="DUF7869"/>
</dbReference>
<feature type="region of interest" description="Disordered" evidence="1">
    <location>
        <begin position="406"/>
        <end position="429"/>
    </location>
</feature>
<proteinExistence type="predicted"/>
<evidence type="ECO:0000259" key="2">
    <source>
        <dbReference type="Pfam" id="PF25273"/>
    </source>
</evidence>
<dbReference type="Proteomes" id="UP001153709">
    <property type="component" value="Unassembled WGS sequence"/>
</dbReference>
<reference evidence="3" key="1">
    <citation type="submission" date="2022-01" db="EMBL/GenBank/DDBJ databases">
        <authorList>
            <person name="King R."/>
        </authorList>
    </citation>
    <scope>NUCLEOTIDE SEQUENCE</scope>
</reference>
<evidence type="ECO:0000313" key="3">
    <source>
        <dbReference type="EMBL" id="CAH1226555.1"/>
    </source>
</evidence>
<feature type="compositionally biased region" description="Acidic residues" evidence="1">
    <location>
        <begin position="118"/>
        <end position="128"/>
    </location>
</feature>
<gene>
    <name evidence="3" type="ORF">DIABBA_LOCUS121</name>
</gene>
<keyword evidence="4" id="KW-1185">Reference proteome</keyword>
<dbReference type="Pfam" id="PF25273">
    <property type="entry name" value="DUF7869"/>
    <property type="match status" value="1"/>
</dbReference>
<dbReference type="AlphaFoldDB" id="A0A9P0E221"/>
<feature type="compositionally biased region" description="Basic residues" evidence="1">
    <location>
        <begin position="137"/>
        <end position="159"/>
    </location>
</feature>
<protein>
    <recommendedName>
        <fullName evidence="2">DUF7869 domain-containing protein</fullName>
    </recommendedName>
</protein>
<evidence type="ECO:0000313" key="4">
    <source>
        <dbReference type="Proteomes" id="UP001153709"/>
    </source>
</evidence>